<dbReference type="PANTHER" id="PTHR35007">
    <property type="entry name" value="INTEGRAL MEMBRANE PROTEIN-RELATED"/>
    <property type="match status" value="1"/>
</dbReference>
<gene>
    <name evidence="8" type="ORF">GCM10011374_39930</name>
</gene>
<feature type="transmembrane region" description="Helical" evidence="6">
    <location>
        <begin position="287"/>
        <end position="308"/>
    </location>
</feature>
<keyword evidence="4 6" id="KW-1133">Transmembrane helix</keyword>
<evidence type="ECO:0000256" key="6">
    <source>
        <dbReference type="SAM" id="Phobius"/>
    </source>
</evidence>
<organism evidence="8 9">
    <name type="scientific">Kocuria dechangensis</name>
    <dbReference type="NCBI Taxonomy" id="1176249"/>
    <lineage>
        <taxon>Bacteria</taxon>
        <taxon>Bacillati</taxon>
        <taxon>Actinomycetota</taxon>
        <taxon>Actinomycetes</taxon>
        <taxon>Micrococcales</taxon>
        <taxon>Micrococcaceae</taxon>
        <taxon>Kocuria</taxon>
    </lineage>
</organism>
<dbReference type="Pfam" id="PF00482">
    <property type="entry name" value="T2SSF"/>
    <property type="match status" value="1"/>
</dbReference>
<dbReference type="InterPro" id="IPR018076">
    <property type="entry name" value="T2SS_GspF_dom"/>
</dbReference>
<keyword evidence="9" id="KW-1185">Reference proteome</keyword>
<keyword evidence="3 6" id="KW-0812">Transmembrane</keyword>
<dbReference type="InterPro" id="IPR042094">
    <property type="entry name" value="T2SS_GspF_sf"/>
</dbReference>
<dbReference type="PANTHER" id="PTHR35007:SF1">
    <property type="entry name" value="PILUS ASSEMBLY PROTEIN"/>
    <property type="match status" value="1"/>
</dbReference>
<dbReference type="Proteomes" id="UP000638848">
    <property type="component" value="Unassembled WGS sequence"/>
</dbReference>
<evidence type="ECO:0000313" key="9">
    <source>
        <dbReference type="Proteomes" id="UP000638848"/>
    </source>
</evidence>
<evidence type="ECO:0000256" key="4">
    <source>
        <dbReference type="ARBA" id="ARBA00022989"/>
    </source>
</evidence>
<dbReference type="Gene3D" id="1.20.81.30">
    <property type="entry name" value="Type II secretion system (T2SS), domain F"/>
    <property type="match status" value="1"/>
</dbReference>
<feature type="transmembrane region" description="Helical" evidence="6">
    <location>
        <begin position="6"/>
        <end position="25"/>
    </location>
</feature>
<keyword evidence="2" id="KW-1003">Cell membrane</keyword>
<feature type="domain" description="Type II secretion system protein GspF" evidence="7">
    <location>
        <begin position="147"/>
        <end position="271"/>
    </location>
</feature>
<accession>A0A917M181</accession>
<evidence type="ECO:0000256" key="2">
    <source>
        <dbReference type="ARBA" id="ARBA00022475"/>
    </source>
</evidence>
<protein>
    <recommendedName>
        <fullName evidence="7">Type II secretion system protein GspF domain-containing protein</fullName>
    </recommendedName>
</protein>
<name>A0A917M181_9MICC</name>
<comment type="caution">
    <text evidence="8">The sequence shown here is derived from an EMBL/GenBank/DDBJ whole genome shotgun (WGS) entry which is preliminary data.</text>
</comment>
<evidence type="ECO:0000256" key="3">
    <source>
        <dbReference type="ARBA" id="ARBA00022692"/>
    </source>
</evidence>
<reference evidence="8" key="1">
    <citation type="journal article" date="2014" name="Int. J. Syst. Evol. Microbiol.">
        <title>Complete genome sequence of Corynebacterium casei LMG S-19264T (=DSM 44701T), isolated from a smear-ripened cheese.</title>
        <authorList>
            <consortium name="US DOE Joint Genome Institute (JGI-PGF)"/>
            <person name="Walter F."/>
            <person name="Albersmeier A."/>
            <person name="Kalinowski J."/>
            <person name="Ruckert C."/>
        </authorList>
    </citation>
    <scope>NUCLEOTIDE SEQUENCE</scope>
    <source>
        <strain evidence="8">CGMCC 1.12187</strain>
    </source>
</reference>
<keyword evidence="5 6" id="KW-0472">Membrane</keyword>
<proteinExistence type="predicted"/>
<dbReference type="RefSeq" id="WP_188540349.1">
    <property type="nucleotide sequence ID" value="NZ_BMEQ01000044.1"/>
</dbReference>
<dbReference type="EMBL" id="BMEQ01000044">
    <property type="protein sequence ID" value="GGG71262.1"/>
    <property type="molecule type" value="Genomic_DNA"/>
</dbReference>
<comment type="subcellular location">
    <subcellularLocation>
        <location evidence="1">Cell membrane</location>
        <topology evidence="1">Multi-pass membrane protein</topology>
    </subcellularLocation>
</comment>
<evidence type="ECO:0000256" key="1">
    <source>
        <dbReference type="ARBA" id="ARBA00004651"/>
    </source>
</evidence>
<feature type="transmembrane region" description="Helical" evidence="6">
    <location>
        <begin position="114"/>
        <end position="133"/>
    </location>
</feature>
<reference evidence="8" key="2">
    <citation type="submission" date="2020-09" db="EMBL/GenBank/DDBJ databases">
        <authorList>
            <person name="Sun Q."/>
            <person name="Zhou Y."/>
        </authorList>
    </citation>
    <scope>NUCLEOTIDE SEQUENCE</scope>
    <source>
        <strain evidence="8">CGMCC 1.12187</strain>
    </source>
</reference>
<dbReference type="GO" id="GO:0005886">
    <property type="term" value="C:plasma membrane"/>
    <property type="evidence" value="ECO:0007669"/>
    <property type="project" value="UniProtKB-SubCell"/>
</dbReference>
<sequence>MGGLLAGVGMLLAAGLTGLFLVASSRRPRLPMDRRRPPVTAADARRSQLSKLTGITTEAIAVTLERYGWTRRIATALDLAGVRVAPADFLVLVAVGGVVGALFGLVLGGPVLGILFLVASPLAAKFGLGFLVGRRKKKFGDQLDNTLQLFAGSLRAGHSLLRAVDAVAKESEAPTSEELARVVNETRIGRGLDEAMEMTAERMESEDFSWVAQAIGIHREVGGDLAEVLDRVGATIRERNQIKRQVKTLSAEGKMSAYILMALPVLIAGILSLINPDYIGKFLTSGLWGYGLIALALVMFVIGGFWMAKIVKIRF</sequence>
<evidence type="ECO:0000259" key="7">
    <source>
        <dbReference type="Pfam" id="PF00482"/>
    </source>
</evidence>
<evidence type="ECO:0000256" key="5">
    <source>
        <dbReference type="ARBA" id="ARBA00023136"/>
    </source>
</evidence>
<feature type="transmembrane region" description="Helical" evidence="6">
    <location>
        <begin position="257"/>
        <end position="275"/>
    </location>
</feature>
<dbReference type="AlphaFoldDB" id="A0A917M181"/>
<evidence type="ECO:0000313" key="8">
    <source>
        <dbReference type="EMBL" id="GGG71262.1"/>
    </source>
</evidence>
<feature type="transmembrane region" description="Helical" evidence="6">
    <location>
        <begin position="89"/>
        <end position="108"/>
    </location>
</feature>